<organism evidence="2">
    <name type="scientific">Timema monikensis</name>
    <dbReference type="NCBI Taxonomy" id="170555"/>
    <lineage>
        <taxon>Eukaryota</taxon>
        <taxon>Metazoa</taxon>
        <taxon>Ecdysozoa</taxon>
        <taxon>Arthropoda</taxon>
        <taxon>Hexapoda</taxon>
        <taxon>Insecta</taxon>
        <taxon>Pterygota</taxon>
        <taxon>Neoptera</taxon>
        <taxon>Polyneoptera</taxon>
        <taxon>Phasmatodea</taxon>
        <taxon>Timematodea</taxon>
        <taxon>Timematoidea</taxon>
        <taxon>Timematidae</taxon>
        <taxon>Timema</taxon>
    </lineage>
</organism>
<gene>
    <name evidence="2" type="ORF">TMSB3V08_LOCUS1086</name>
</gene>
<dbReference type="EMBL" id="OB792756">
    <property type="protein sequence ID" value="CAD7424123.1"/>
    <property type="molecule type" value="Genomic_DNA"/>
</dbReference>
<proteinExistence type="predicted"/>
<reference evidence="2" key="1">
    <citation type="submission" date="2020-11" db="EMBL/GenBank/DDBJ databases">
        <authorList>
            <person name="Tran Van P."/>
        </authorList>
    </citation>
    <scope>NUCLEOTIDE SEQUENCE</scope>
</reference>
<accession>A0A7R9HIY7</accession>
<sequence length="284" mass="32510">MPVGLSELLRNLKQLQRSRAILQIRASKEAPQRWICSVSLVLHQHSSSEYEEPHSYIIVSKLRVLYGISNRVRSEMRLDPTLYTPPSPPRVGLVVTGRNSFYSPMRNDNLDLSLSVPQHSYGYNMGDQMFDSSPYIHAAYSSEHFILGRLEFAEKYYAVKVWSYSVECLPTLRLCPLECDVQDQHWLRKPEPLGSNARSDDRCFAEVNPHLRGGRVDNHLGKTTPSSPDQDSDLDLPILSSRAQHDKRVSQLRHRGGDAFLNQIKQTPDKKWMLVDIAAYWAHP</sequence>
<name>A0A7R9HIY7_9NEOP</name>
<feature type="region of interest" description="Disordered" evidence="1">
    <location>
        <begin position="214"/>
        <end position="235"/>
    </location>
</feature>
<dbReference type="AlphaFoldDB" id="A0A7R9HIY7"/>
<evidence type="ECO:0000256" key="1">
    <source>
        <dbReference type="SAM" id="MobiDB-lite"/>
    </source>
</evidence>
<feature type="compositionally biased region" description="Low complexity" evidence="1">
    <location>
        <begin position="225"/>
        <end position="235"/>
    </location>
</feature>
<protein>
    <submittedName>
        <fullName evidence="2">Uncharacterized protein</fullName>
    </submittedName>
</protein>
<evidence type="ECO:0000313" key="2">
    <source>
        <dbReference type="EMBL" id="CAD7424123.1"/>
    </source>
</evidence>